<evidence type="ECO:0000256" key="11">
    <source>
        <dbReference type="ARBA" id="ARBA00023136"/>
    </source>
</evidence>
<dbReference type="CDD" id="cd05468">
    <property type="entry name" value="pVHL"/>
    <property type="match status" value="1"/>
</dbReference>
<evidence type="ECO:0000256" key="5">
    <source>
        <dbReference type="ARBA" id="ARBA00004906"/>
    </source>
</evidence>
<evidence type="ECO:0000313" key="17">
    <source>
        <dbReference type="Ensembl" id="ENSPKIP00000041964.1"/>
    </source>
</evidence>
<dbReference type="GO" id="GO:0005634">
    <property type="term" value="C:nucleus"/>
    <property type="evidence" value="ECO:0007669"/>
    <property type="project" value="UniProtKB-SubCell"/>
</dbReference>
<dbReference type="PROSITE" id="PS50225">
    <property type="entry name" value="SOCS"/>
    <property type="match status" value="1"/>
</dbReference>
<dbReference type="InterPro" id="IPR037139">
    <property type="entry name" value="VHL_alpha_dom_sf"/>
</dbReference>
<keyword evidence="12" id="KW-0539">Nucleus</keyword>
<evidence type="ECO:0000256" key="3">
    <source>
        <dbReference type="ARBA" id="ARBA00004240"/>
    </source>
</evidence>
<dbReference type="Proteomes" id="UP000261540">
    <property type="component" value="Unplaced"/>
</dbReference>
<dbReference type="GeneTree" id="ENSGT00940000180800"/>
<comment type="function">
    <text evidence="13">Involved in the ubiquitination and subsequent proteasomal degradation via the von Hippel-Lindau ubiquitination complex. Seems to act as a target recruitment subunit in the E3 ubiquitin ligase complex and recruits hydroxylated hypoxia-inducible factor (HIF) under normoxic conditions. Involved in transcriptional repression through interaction with HIF1A, HIF1AN and histone deacetylases. Ubiquitinates, in an oxygen-responsive manner, ADRB2. Acts as a negative regulator of mTORC1 by promoting ubiquitination and degradation of RPTOR.</text>
</comment>
<evidence type="ECO:0000256" key="4">
    <source>
        <dbReference type="ARBA" id="ARBA00004496"/>
    </source>
</evidence>
<evidence type="ECO:0000259" key="16">
    <source>
        <dbReference type="PROSITE" id="PS50225"/>
    </source>
</evidence>
<evidence type="ECO:0000313" key="18">
    <source>
        <dbReference type="Proteomes" id="UP000261540"/>
    </source>
</evidence>
<evidence type="ECO:0000256" key="2">
    <source>
        <dbReference type="ARBA" id="ARBA00004202"/>
    </source>
</evidence>
<dbReference type="Ensembl" id="ENSPKIT00000023008.1">
    <property type="protein sequence ID" value="ENSPKIP00000041964.1"/>
    <property type="gene ID" value="ENSPKIG00000018315.1"/>
</dbReference>
<dbReference type="Pfam" id="PF01847">
    <property type="entry name" value="VHL"/>
    <property type="match status" value="1"/>
</dbReference>
<evidence type="ECO:0000256" key="12">
    <source>
        <dbReference type="ARBA" id="ARBA00023242"/>
    </source>
</evidence>
<evidence type="ECO:0000256" key="1">
    <source>
        <dbReference type="ARBA" id="ARBA00004123"/>
    </source>
</evidence>
<name>A0A3B3TGU7_9TELE</name>
<keyword evidence="8" id="KW-0963">Cytoplasm</keyword>
<feature type="domain" description="SOCS box" evidence="16">
    <location>
        <begin position="104"/>
        <end position="139"/>
    </location>
</feature>
<comment type="pathway">
    <text evidence="5">Protein modification; protein ubiquitination.</text>
</comment>
<evidence type="ECO:0000256" key="10">
    <source>
        <dbReference type="ARBA" id="ARBA00022824"/>
    </source>
</evidence>
<dbReference type="InterPro" id="IPR024048">
    <property type="entry name" value="VHL_alpha_dom"/>
</dbReference>
<keyword evidence="18" id="KW-1185">Reference proteome</keyword>
<comment type="subcellular location">
    <subcellularLocation>
        <location evidence="2">Cell membrane</location>
        <topology evidence="2">Peripheral membrane protein</topology>
    </subcellularLocation>
    <subcellularLocation>
        <location evidence="4">Cytoplasm</location>
    </subcellularLocation>
    <subcellularLocation>
        <location evidence="3">Endoplasmic reticulum</location>
    </subcellularLocation>
    <subcellularLocation>
        <location evidence="1">Nucleus</location>
    </subcellularLocation>
</comment>
<dbReference type="Gene3D" id="2.60.40.780">
    <property type="entry name" value="von Hippel-Lindau disease tumour suppressor, beta domain"/>
    <property type="match status" value="1"/>
</dbReference>
<dbReference type="GO" id="GO:0005886">
    <property type="term" value="C:plasma membrane"/>
    <property type="evidence" value="ECO:0007669"/>
    <property type="project" value="UniProtKB-SubCell"/>
</dbReference>
<dbReference type="InterPro" id="IPR001496">
    <property type="entry name" value="SOCS_box"/>
</dbReference>
<dbReference type="Pfam" id="PF17211">
    <property type="entry name" value="VHL_C"/>
    <property type="match status" value="1"/>
</dbReference>
<dbReference type="GO" id="GO:0005783">
    <property type="term" value="C:endoplasmic reticulum"/>
    <property type="evidence" value="ECO:0007669"/>
    <property type="project" value="UniProtKB-SubCell"/>
</dbReference>
<protein>
    <recommendedName>
        <fullName evidence="14">von Hippel-Lindau disease tumor suppressor</fullName>
    </recommendedName>
    <alternativeName>
        <fullName evidence="15">pVHL</fullName>
    </alternativeName>
</protein>
<dbReference type="FunFam" id="1.10.750.10:FF:000001">
    <property type="entry name" value="von Hippel-Lindau disease tumor suppressor"/>
    <property type="match status" value="1"/>
</dbReference>
<comment type="similarity">
    <text evidence="6">Belongs to the VHL family.</text>
</comment>
<evidence type="ECO:0000256" key="6">
    <source>
        <dbReference type="ARBA" id="ARBA00010057"/>
    </source>
</evidence>
<reference evidence="17" key="2">
    <citation type="submission" date="2025-09" db="UniProtKB">
        <authorList>
            <consortium name="Ensembl"/>
        </authorList>
    </citation>
    <scope>IDENTIFICATION</scope>
</reference>
<evidence type="ECO:0000256" key="8">
    <source>
        <dbReference type="ARBA" id="ARBA00022490"/>
    </source>
</evidence>
<dbReference type="Gene3D" id="1.10.750.10">
    <property type="entry name" value="von Hippel-Lindau disease tumour suppressor, alpha domain"/>
    <property type="match status" value="1"/>
</dbReference>
<dbReference type="GO" id="GO:0016567">
    <property type="term" value="P:protein ubiquitination"/>
    <property type="evidence" value="ECO:0007669"/>
    <property type="project" value="UniProtKB-UniPathway"/>
</dbReference>
<dbReference type="STRING" id="1676925.ENSPKIP00000041964"/>
<reference evidence="17" key="1">
    <citation type="submission" date="2025-08" db="UniProtKB">
        <authorList>
            <consortium name="Ensembl"/>
        </authorList>
    </citation>
    <scope>IDENTIFICATION</scope>
</reference>
<keyword evidence="9" id="KW-0833">Ubl conjugation pathway</keyword>
<evidence type="ECO:0000256" key="15">
    <source>
        <dbReference type="ARBA" id="ARBA00080646"/>
    </source>
</evidence>
<dbReference type="InterPro" id="IPR024053">
    <property type="entry name" value="VHL_beta_dom"/>
</dbReference>
<evidence type="ECO:0000256" key="14">
    <source>
        <dbReference type="ARBA" id="ARBA00072532"/>
    </source>
</evidence>
<evidence type="ECO:0000256" key="9">
    <source>
        <dbReference type="ARBA" id="ARBA00022786"/>
    </source>
</evidence>
<dbReference type="InterPro" id="IPR022772">
    <property type="entry name" value="VHL_tumour_suppress_b/a_dom"/>
</dbReference>
<keyword evidence="10" id="KW-0256">Endoplasmic reticulum</keyword>
<dbReference type="GO" id="GO:0010468">
    <property type="term" value="P:regulation of gene expression"/>
    <property type="evidence" value="ECO:0007669"/>
    <property type="project" value="UniProtKB-ARBA"/>
</dbReference>
<proteinExistence type="inferred from homology"/>
<keyword evidence="11" id="KW-0472">Membrane</keyword>
<keyword evidence="7" id="KW-1003">Cell membrane</keyword>
<dbReference type="FunFam" id="2.60.40.780:FF:000001">
    <property type="entry name" value="von Hippel-Lindau disease tumor suppressor"/>
    <property type="match status" value="1"/>
</dbReference>
<dbReference type="SUPFAM" id="SSF49468">
    <property type="entry name" value="VHL"/>
    <property type="match status" value="1"/>
</dbReference>
<dbReference type="UniPathway" id="UPA00143"/>
<organism evidence="17 18">
    <name type="scientific">Paramormyrops kingsleyae</name>
    <dbReference type="NCBI Taxonomy" id="1676925"/>
    <lineage>
        <taxon>Eukaryota</taxon>
        <taxon>Metazoa</taxon>
        <taxon>Chordata</taxon>
        <taxon>Craniata</taxon>
        <taxon>Vertebrata</taxon>
        <taxon>Euteleostomi</taxon>
        <taxon>Actinopterygii</taxon>
        <taxon>Neopterygii</taxon>
        <taxon>Teleostei</taxon>
        <taxon>Osteoglossocephala</taxon>
        <taxon>Osteoglossomorpha</taxon>
        <taxon>Osteoglossiformes</taxon>
        <taxon>Mormyridae</taxon>
        <taxon>Paramormyrops</taxon>
    </lineage>
</organism>
<evidence type="ECO:0000256" key="7">
    <source>
        <dbReference type="ARBA" id="ARBA00022475"/>
    </source>
</evidence>
<evidence type="ECO:0000256" key="13">
    <source>
        <dbReference type="ARBA" id="ARBA00059036"/>
    </source>
</evidence>
<accession>A0A3B3TGU7</accession>
<dbReference type="GO" id="GO:0001666">
    <property type="term" value="P:response to hypoxia"/>
    <property type="evidence" value="ECO:0007669"/>
    <property type="project" value="UniProtKB-ARBA"/>
</dbReference>
<dbReference type="AlphaFoldDB" id="A0A3B3TGU7"/>
<dbReference type="InterPro" id="IPR037140">
    <property type="entry name" value="VHL_beta_dom_sf"/>
</dbReference>
<dbReference type="InterPro" id="IPR036208">
    <property type="entry name" value="VHL_sf"/>
</dbReference>
<sequence length="158" mass="18577">MADQEARKPLKSLNSDTPTHVNFMNNSRQEVTAWWLNFSGLPVSYGDIRPDGSLKMNTFLTHPWVFRTPDGYAKLLADRKEVYFPTLTEYEYRFPVYKDVMITSPVYTLQEYCCMLIRRRVKREDFDKLDIPECLKNDLTKTPDLLKELQILSLSTIQ</sequence>